<evidence type="ECO:0000256" key="8">
    <source>
        <dbReference type="ARBA" id="ARBA00023033"/>
    </source>
</evidence>
<dbReference type="GO" id="GO:0004497">
    <property type="term" value="F:monooxygenase activity"/>
    <property type="evidence" value="ECO:0007669"/>
    <property type="project" value="UniProtKB-KW"/>
</dbReference>
<evidence type="ECO:0000313" key="12">
    <source>
        <dbReference type="Proteomes" id="UP001162972"/>
    </source>
</evidence>
<dbReference type="GO" id="GO:0005506">
    <property type="term" value="F:iron ion binding"/>
    <property type="evidence" value="ECO:0007669"/>
    <property type="project" value="InterPro"/>
</dbReference>
<dbReference type="GO" id="GO:0016705">
    <property type="term" value="F:oxidoreductase activity, acting on paired donors, with incorporation or reduction of molecular oxygen"/>
    <property type="evidence" value="ECO:0007669"/>
    <property type="project" value="InterPro"/>
</dbReference>
<accession>A0AAD6JPG2</accession>
<keyword evidence="10" id="KW-0732">Signal</keyword>
<dbReference type="InterPro" id="IPR001128">
    <property type="entry name" value="Cyt_P450"/>
</dbReference>
<evidence type="ECO:0000256" key="5">
    <source>
        <dbReference type="ARBA" id="ARBA00022723"/>
    </source>
</evidence>
<name>A0AAD6JPG2_9ROSI</name>
<dbReference type="PANTHER" id="PTHR47943">
    <property type="entry name" value="CYTOCHROME P450 93A3-LIKE"/>
    <property type="match status" value="1"/>
</dbReference>
<feature type="chain" id="PRO_5042108758" evidence="10">
    <location>
        <begin position="28"/>
        <end position="267"/>
    </location>
</feature>
<dbReference type="Gene3D" id="1.10.630.10">
    <property type="entry name" value="Cytochrome P450"/>
    <property type="match status" value="1"/>
</dbReference>
<comment type="subcellular location">
    <subcellularLocation>
        <location evidence="2">Membrane</location>
    </subcellularLocation>
</comment>
<evidence type="ECO:0000256" key="6">
    <source>
        <dbReference type="ARBA" id="ARBA00023002"/>
    </source>
</evidence>
<organism evidence="11 12">
    <name type="scientific">Salix udensis</name>
    <dbReference type="NCBI Taxonomy" id="889485"/>
    <lineage>
        <taxon>Eukaryota</taxon>
        <taxon>Viridiplantae</taxon>
        <taxon>Streptophyta</taxon>
        <taxon>Embryophyta</taxon>
        <taxon>Tracheophyta</taxon>
        <taxon>Spermatophyta</taxon>
        <taxon>Magnoliopsida</taxon>
        <taxon>eudicotyledons</taxon>
        <taxon>Gunneridae</taxon>
        <taxon>Pentapetalae</taxon>
        <taxon>rosids</taxon>
        <taxon>fabids</taxon>
        <taxon>Malpighiales</taxon>
        <taxon>Salicaceae</taxon>
        <taxon>Saliceae</taxon>
        <taxon>Salix</taxon>
    </lineage>
</organism>
<comment type="cofactor">
    <cofactor evidence="1">
        <name>heme</name>
        <dbReference type="ChEBI" id="CHEBI:30413"/>
    </cofactor>
</comment>
<evidence type="ECO:0000313" key="11">
    <source>
        <dbReference type="EMBL" id="KAJ6408172.1"/>
    </source>
</evidence>
<feature type="non-terminal residue" evidence="11">
    <location>
        <position position="1"/>
    </location>
</feature>
<keyword evidence="7" id="KW-0408">Iron</keyword>
<evidence type="ECO:0000256" key="10">
    <source>
        <dbReference type="SAM" id="SignalP"/>
    </source>
</evidence>
<evidence type="ECO:0000256" key="7">
    <source>
        <dbReference type="ARBA" id="ARBA00023004"/>
    </source>
</evidence>
<keyword evidence="5" id="KW-0479">Metal-binding</keyword>
<dbReference type="PANTHER" id="PTHR47943:SF8">
    <property type="entry name" value="CYTOCHROME P450"/>
    <property type="match status" value="1"/>
</dbReference>
<protein>
    <submittedName>
        <fullName evidence="11">Uncharacterized protein</fullName>
    </submittedName>
</protein>
<comment type="caution">
    <text evidence="11">The sequence shown here is derived from an EMBL/GenBank/DDBJ whole genome shotgun (WGS) entry which is preliminary data.</text>
</comment>
<dbReference type="EMBL" id="JAPFFJ010000016">
    <property type="protein sequence ID" value="KAJ6408172.1"/>
    <property type="molecule type" value="Genomic_DNA"/>
</dbReference>
<dbReference type="Proteomes" id="UP001162972">
    <property type="component" value="Chromosome 6"/>
</dbReference>
<keyword evidence="6" id="KW-0560">Oxidoreductase</keyword>
<dbReference type="InterPro" id="IPR036396">
    <property type="entry name" value="Cyt_P450_sf"/>
</dbReference>
<proteinExistence type="inferred from homology"/>
<reference evidence="11 12" key="1">
    <citation type="journal article" date="2023" name="Int. J. Mol. Sci.">
        <title>De Novo Assembly and Annotation of 11 Diverse Shrub Willow (Salix) Genomes Reveals Novel Gene Organization in Sex-Linked Regions.</title>
        <authorList>
            <person name="Hyden B."/>
            <person name="Feng K."/>
            <person name="Yates T.B."/>
            <person name="Jawdy S."/>
            <person name="Cereghino C."/>
            <person name="Smart L.B."/>
            <person name="Muchero W."/>
        </authorList>
    </citation>
    <scope>NUCLEOTIDE SEQUENCE [LARGE SCALE GENOMIC DNA]</scope>
    <source>
        <tissue evidence="11">Shoot tip</tissue>
    </source>
</reference>
<dbReference type="InterPro" id="IPR002401">
    <property type="entry name" value="Cyt_P450_E_grp-I"/>
</dbReference>
<dbReference type="GO" id="GO:0016020">
    <property type="term" value="C:membrane"/>
    <property type="evidence" value="ECO:0007669"/>
    <property type="project" value="UniProtKB-SubCell"/>
</dbReference>
<keyword evidence="12" id="KW-1185">Reference proteome</keyword>
<sequence length="267" mass="30538">MQCHSLIFLASILLVQIILAKIRSSAGLPPSPRALPIIGHLHLLGRIPHQAFHKLSARYGPLVYFFIGSKPCLLASSPEVAKEILKINEANFLNRPKVANLDYLTYGSADFATIYYGPHWKFMKKLCMTELLGSRTLDQFLPIRCAERKRFLTLVLKRAEAKEAVDVGGELMRLTNNIISRMLLRTRCSDTENEADDGFEKRLKDARDRYDSMMERIMKEHEDARRKKKETGDGGDTVKDVLDILLDIYEDENAEKRLTRENIKAFL</sequence>
<dbReference type="AlphaFoldDB" id="A0AAD6JPG2"/>
<evidence type="ECO:0000256" key="1">
    <source>
        <dbReference type="ARBA" id="ARBA00001971"/>
    </source>
</evidence>
<dbReference type="SUPFAM" id="SSF48264">
    <property type="entry name" value="Cytochrome P450"/>
    <property type="match status" value="1"/>
</dbReference>
<dbReference type="PRINTS" id="PR00463">
    <property type="entry name" value="EP450I"/>
</dbReference>
<keyword evidence="8" id="KW-0503">Monooxygenase</keyword>
<evidence type="ECO:0000256" key="3">
    <source>
        <dbReference type="ARBA" id="ARBA00010617"/>
    </source>
</evidence>
<dbReference type="GO" id="GO:0020037">
    <property type="term" value="F:heme binding"/>
    <property type="evidence" value="ECO:0007669"/>
    <property type="project" value="InterPro"/>
</dbReference>
<keyword evidence="9" id="KW-0472">Membrane</keyword>
<keyword evidence="4" id="KW-0349">Heme</keyword>
<evidence type="ECO:0000256" key="2">
    <source>
        <dbReference type="ARBA" id="ARBA00004370"/>
    </source>
</evidence>
<dbReference type="Pfam" id="PF00067">
    <property type="entry name" value="p450"/>
    <property type="match status" value="1"/>
</dbReference>
<evidence type="ECO:0000256" key="4">
    <source>
        <dbReference type="ARBA" id="ARBA00022617"/>
    </source>
</evidence>
<evidence type="ECO:0000256" key="9">
    <source>
        <dbReference type="ARBA" id="ARBA00023136"/>
    </source>
</evidence>
<gene>
    <name evidence="11" type="ORF">OIU84_011475</name>
</gene>
<feature type="signal peptide" evidence="10">
    <location>
        <begin position="1"/>
        <end position="27"/>
    </location>
</feature>
<comment type="similarity">
    <text evidence="3">Belongs to the cytochrome P450 family.</text>
</comment>